<dbReference type="SMART" id="SM00418">
    <property type="entry name" value="HTH_ARSR"/>
    <property type="match status" value="1"/>
</dbReference>
<sequence>MLRIRFTSADLARVRVASGPHPLWESVLSINGLQYHNLPARYWAWRSALSEHQDILRAAYSVVPASGNFADFLTPSSPSGPDVDEQFEAIRQVPRAVVRDDLARTYPAAVPTPQWAGHAYDSGRLDPVVQTLERYHHTAVRPVWSAIQTGVEQARQRLTALLLNAGVEGMLGGLHTSIRWRAPVLEADYFTDQTLDLDGRGLLVVPSYFCFGAPVTFIDGDLPPTLVLPIQPDDEPFDEATGDLDVLVRLLGPTRAKLLAGLENAASTTEVAHRLGVSPGSISQHAKVLRESGLITTTRFGHSVNHTLTPLGRAVLRGL</sequence>
<gene>
    <name evidence="5" type="ORF">EV645_6268</name>
</gene>
<dbReference type="OrthoDB" id="3808065at2"/>
<dbReference type="GO" id="GO:0003677">
    <property type="term" value="F:DNA binding"/>
    <property type="evidence" value="ECO:0007669"/>
    <property type="project" value="UniProtKB-KW"/>
</dbReference>
<dbReference type="GO" id="GO:0003700">
    <property type="term" value="F:DNA-binding transcription factor activity"/>
    <property type="evidence" value="ECO:0007669"/>
    <property type="project" value="InterPro"/>
</dbReference>
<dbReference type="Pfam" id="PF12840">
    <property type="entry name" value="HTH_20"/>
    <property type="match status" value="1"/>
</dbReference>
<evidence type="ECO:0000259" key="4">
    <source>
        <dbReference type="SMART" id="SM00418"/>
    </source>
</evidence>
<evidence type="ECO:0000313" key="5">
    <source>
        <dbReference type="EMBL" id="RZU11110.1"/>
    </source>
</evidence>
<keyword evidence="2" id="KW-0238">DNA-binding</keyword>
<dbReference type="PANTHER" id="PTHR43132">
    <property type="entry name" value="ARSENICAL RESISTANCE OPERON REPRESSOR ARSR-RELATED"/>
    <property type="match status" value="1"/>
</dbReference>
<protein>
    <submittedName>
        <fullName evidence="5">Helix-turn-helix protein</fullName>
    </submittedName>
</protein>
<dbReference type="InterPro" id="IPR036390">
    <property type="entry name" value="WH_DNA-bd_sf"/>
</dbReference>
<organism evidence="5 6">
    <name type="scientific">Kribbella rubisoli</name>
    <dbReference type="NCBI Taxonomy" id="3075929"/>
    <lineage>
        <taxon>Bacteria</taxon>
        <taxon>Bacillati</taxon>
        <taxon>Actinomycetota</taxon>
        <taxon>Actinomycetes</taxon>
        <taxon>Propionibacteriales</taxon>
        <taxon>Kribbellaceae</taxon>
        <taxon>Kribbella</taxon>
    </lineage>
</organism>
<dbReference type="InterPro" id="IPR011991">
    <property type="entry name" value="ArsR-like_HTH"/>
</dbReference>
<dbReference type="EMBL" id="SHKR01000015">
    <property type="protein sequence ID" value="RZU11110.1"/>
    <property type="molecule type" value="Genomic_DNA"/>
</dbReference>
<dbReference type="RefSeq" id="WP_130447598.1">
    <property type="nucleotide sequence ID" value="NZ_SHKR01000015.1"/>
</dbReference>
<dbReference type="InterPro" id="IPR001845">
    <property type="entry name" value="HTH_ArsR_DNA-bd_dom"/>
</dbReference>
<dbReference type="PANTHER" id="PTHR43132:SF8">
    <property type="entry name" value="HTH-TYPE TRANSCRIPTIONAL REGULATOR KMTR"/>
    <property type="match status" value="1"/>
</dbReference>
<evidence type="ECO:0000256" key="2">
    <source>
        <dbReference type="ARBA" id="ARBA00023125"/>
    </source>
</evidence>
<keyword evidence="3" id="KW-0804">Transcription</keyword>
<keyword evidence="1" id="KW-0805">Transcription regulation</keyword>
<dbReference type="Gene3D" id="1.10.10.10">
    <property type="entry name" value="Winged helix-like DNA-binding domain superfamily/Winged helix DNA-binding domain"/>
    <property type="match status" value="1"/>
</dbReference>
<reference evidence="5 6" key="1">
    <citation type="journal article" date="2015" name="Stand. Genomic Sci.">
        <title>Genomic Encyclopedia of Bacterial and Archaeal Type Strains, Phase III: the genomes of soil and plant-associated and newly described type strains.</title>
        <authorList>
            <person name="Whitman W.B."/>
            <person name="Woyke T."/>
            <person name="Klenk H.P."/>
            <person name="Zhou Y."/>
            <person name="Lilburn T.G."/>
            <person name="Beck B.J."/>
            <person name="De Vos P."/>
            <person name="Vandamme P."/>
            <person name="Eisen J.A."/>
            <person name="Garrity G."/>
            <person name="Hugenholtz P."/>
            <person name="Kyrpides N.C."/>
        </authorList>
    </citation>
    <scope>NUCLEOTIDE SEQUENCE [LARGE SCALE GENOMIC DNA]</scope>
    <source>
        <strain evidence="5 6">VKM Ac-2540</strain>
    </source>
</reference>
<evidence type="ECO:0000313" key="6">
    <source>
        <dbReference type="Proteomes" id="UP000292027"/>
    </source>
</evidence>
<dbReference type="Proteomes" id="UP000292027">
    <property type="component" value="Unassembled WGS sequence"/>
</dbReference>
<dbReference type="CDD" id="cd00090">
    <property type="entry name" value="HTH_ARSR"/>
    <property type="match status" value="1"/>
</dbReference>
<dbReference type="InterPro" id="IPR051011">
    <property type="entry name" value="Metal_resp_trans_reg"/>
</dbReference>
<name>A0A4Q7WM63_9ACTN</name>
<feature type="domain" description="HTH arsR-type" evidence="4">
    <location>
        <begin position="249"/>
        <end position="317"/>
    </location>
</feature>
<dbReference type="SUPFAM" id="SSF46785">
    <property type="entry name" value="Winged helix' DNA-binding domain"/>
    <property type="match status" value="1"/>
</dbReference>
<evidence type="ECO:0000256" key="1">
    <source>
        <dbReference type="ARBA" id="ARBA00023015"/>
    </source>
</evidence>
<comment type="caution">
    <text evidence="5">The sequence shown here is derived from an EMBL/GenBank/DDBJ whole genome shotgun (WGS) entry which is preliminary data.</text>
</comment>
<dbReference type="AlphaFoldDB" id="A0A4Q7WM63"/>
<keyword evidence="6" id="KW-1185">Reference proteome</keyword>
<evidence type="ECO:0000256" key="3">
    <source>
        <dbReference type="ARBA" id="ARBA00023163"/>
    </source>
</evidence>
<proteinExistence type="predicted"/>
<dbReference type="InterPro" id="IPR036388">
    <property type="entry name" value="WH-like_DNA-bd_sf"/>
</dbReference>
<accession>A0A4Q7WM63</accession>